<feature type="transmembrane region" description="Helical" evidence="12">
    <location>
        <begin position="141"/>
        <end position="161"/>
    </location>
</feature>
<dbReference type="Gene3D" id="1.10.10.1320">
    <property type="entry name" value="Anti-sigma factor, zinc-finger domain"/>
    <property type="match status" value="1"/>
</dbReference>
<comment type="caution">
    <text evidence="14">The sequence shown here is derived from an EMBL/GenBank/DDBJ whole genome shotgun (WGS) entry which is preliminary data.</text>
</comment>
<gene>
    <name evidence="14" type="ORF">J0911_00275</name>
</gene>
<keyword evidence="6" id="KW-0805">Transcription regulation</keyword>
<feature type="domain" description="Anti-sigma K factor RskA C-terminal" evidence="13">
    <location>
        <begin position="142"/>
        <end position="275"/>
    </location>
</feature>
<dbReference type="Proteomes" id="UP000664617">
    <property type="component" value="Unassembled WGS sequence"/>
</dbReference>
<evidence type="ECO:0000256" key="5">
    <source>
        <dbReference type="ARBA" id="ARBA00022989"/>
    </source>
</evidence>
<keyword evidence="8" id="KW-0804">Transcription</keyword>
<evidence type="ECO:0000313" key="15">
    <source>
        <dbReference type="Proteomes" id="UP000664617"/>
    </source>
</evidence>
<evidence type="ECO:0000256" key="2">
    <source>
        <dbReference type="ARBA" id="ARBA00004236"/>
    </source>
</evidence>
<evidence type="ECO:0000256" key="4">
    <source>
        <dbReference type="ARBA" id="ARBA00022692"/>
    </source>
</evidence>
<proteinExistence type="predicted"/>
<evidence type="ECO:0000256" key="8">
    <source>
        <dbReference type="ARBA" id="ARBA00023163"/>
    </source>
</evidence>
<evidence type="ECO:0000256" key="1">
    <source>
        <dbReference type="ARBA" id="ARBA00004167"/>
    </source>
</evidence>
<feature type="compositionally biased region" description="Low complexity" evidence="11">
    <location>
        <begin position="82"/>
        <end position="91"/>
    </location>
</feature>
<evidence type="ECO:0000259" key="13">
    <source>
        <dbReference type="Pfam" id="PF10099"/>
    </source>
</evidence>
<dbReference type="RefSeq" id="WP_207273393.1">
    <property type="nucleotide sequence ID" value="NZ_JAFMPK010000005.1"/>
</dbReference>
<name>A0ABS3I3D2_9MICO</name>
<keyword evidence="15" id="KW-1185">Reference proteome</keyword>
<dbReference type="InterPro" id="IPR051474">
    <property type="entry name" value="Anti-sigma-K/W_factor"/>
</dbReference>
<accession>A0ABS3I3D2</accession>
<dbReference type="Pfam" id="PF10099">
    <property type="entry name" value="RskA_C"/>
    <property type="match status" value="1"/>
</dbReference>
<keyword evidence="7 12" id="KW-0472">Membrane</keyword>
<evidence type="ECO:0000256" key="9">
    <source>
        <dbReference type="ARBA" id="ARBA00029829"/>
    </source>
</evidence>
<sequence>MSDETAGTPQDPRDDVRDLLPGYALDALDEQERRSVDQLLEVDADARRALAEYQDVVAAFAVEAEPPAAVRASVLERIRTTPQAEAPAARAPEPPHGHGSGATGASSAPRRQVAGGGPDAGGDVVQLDDLRRRRVRRWGTALASVAAAVAIAVPTAIAVQVSAERDRMREQVEAVSELLGNPDSAILRSAVEGGGQAAVLVAGEDMFFHAEGLPDPGEGRAYQLWVVAADGSVSSAGVLDLRGGETSSLVRASDGVGMAVTIEPDAGSEQPTTDPLVVLGA</sequence>
<dbReference type="PANTHER" id="PTHR37461:SF1">
    <property type="entry name" value="ANTI-SIGMA-K FACTOR RSKA"/>
    <property type="match status" value="1"/>
</dbReference>
<comment type="subcellular location">
    <subcellularLocation>
        <location evidence="2">Cell membrane</location>
    </subcellularLocation>
    <subcellularLocation>
        <location evidence="1">Membrane</location>
        <topology evidence="1">Single-pass membrane protein</topology>
    </subcellularLocation>
</comment>
<dbReference type="InterPro" id="IPR018764">
    <property type="entry name" value="RskA_C"/>
</dbReference>
<feature type="region of interest" description="Disordered" evidence="11">
    <location>
        <begin position="82"/>
        <end position="125"/>
    </location>
</feature>
<dbReference type="InterPro" id="IPR041916">
    <property type="entry name" value="Anti_sigma_zinc_sf"/>
</dbReference>
<dbReference type="PANTHER" id="PTHR37461">
    <property type="entry name" value="ANTI-SIGMA-K FACTOR RSKA"/>
    <property type="match status" value="1"/>
</dbReference>
<dbReference type="EMBL" id="JAFMPK010000005">
    <property type="protein sequence ID" value="MBO0607462.1"/>
    <property type="molecule type" value="Genomic_DNA"/>
</dbReference>
<evidence type="ECO:0000256" key="3">
    <source>
        <dbReference type="ARBA" id="ARBA00022475"/>
    </source>
</evidence>
<keyword evidence="5 12" id="KW-1133">Transmembrane helix</keyword>
<evidence type="ECO:0000256" key="10">
    <source>
        <dbReference type="ARBA" id="ARBA00030803"/>
    </source>
</evidence>
<evidence type="ECO:0000256" key="6">
    <source>
        <dbReference type="ARBA" id="ARBA00023015"/>
    </source>
</evidence>
<evidence type="ECO:0000256" key="11">
    <source>
        <dbReference type="SAM" id="MobiDB-lite"/>
    </source>
</evidence>
<organism evidence="14 15">
    <name type="scientific">Myceligenerans salitolerans</name>
    <dbReference type="NCBI Taxonomy" id="1230528"/>
    <lineage>
        <taxon>Bacteria</taxon>
        <taxon>Bacillati</taxon>
        <taxon>Actinomycetota</taxon>
        <taxon>Actinomycetes</taxon>
        <taxon>Micrococcales</taxon>
        <taxon>Promicromonosporaceae</taxon>
        <taxon>Myceligenerans</taxon>
    </lineage>
</organism>
<keyword evidence="3" id="KW-1003">Cell membrane</keyword>
<keyword evidence="4 12" id="KW-0812">Transmembrane</keyword>
<evidence type="ECO:0000256" key="7">
    <source>
        <dbReference type="ARBA" id="ARBA00023136"/>
    </source>
</evidence>
<evidence type="ECO:0000313" key="14">
    <source>
        <dbReference type="EMBL" id="MBO0607462.1"/>
    </source>
</evidence>
<protein>
    <recommendedName>
        <fullName evidence="10">Regulator of SigK</fullName>
    </recommendedName>
    <alternativeName>
        <fullName evidence="9">Sigma-K anti-sigma factor RskA</fullName>
    </alternativeName>
</protein>
<evidence type="ECO:0000256" key="12">
    <source>
        <dbReference type="SAM" id="Phobius"/>
    </source>
</evidence>
<reference evidence="15" key="1">
    <citation type="submission" date="2023-07" db="EMBL/GenBank/DDBJ databases">
        <title>Myceligenerans salitolerans sp. nov., a halotolerant actinomycete isolated from a salt lake in Xinjiang, China.</title>
        <authorList>
            <person name="Guan T."/>
        </authorList>
    </citation>
    <scope>NUCLEOTIDE SEQUENCE [LARGE SCALE GENOMIC DNA]</scope>
    <source>
        <strain evidence="15">XHU 5031</strain>
    </source>
</reference>